<dbReference type="EMBL" id="CP064812">
    <property type="protein sequence ID" value="QPG73406.1"/>
    <property type="molecule type" value="Genomic_DNA"/>
</dbReference>
<gene>
    <name evidence="1" type="ORF">FOA43_000716</name>
</gene>
<name>A0A875RWU5_EENNA</name>
<dbReference type="AlphaFoldDB" id="A0A875RWU5"/>
<evidence type="ECO:0000313" key="1">
    <source>
        <dbReference type="EMBL" id="QPG73406.1"/>
    </source>
</evidence>
<dbReference type="Proteomes" id="UP000662931">
    <property type="component" value="Chromosome 1"/>
</dbReference>
<keyword evidence="2" id="KW-1185">Reference proteome</keyword>
<protein>
    <submittedName>
        <fullName evidence="1">Uncharacterized protein</fullName>
    </submittedName>
</protein>
<accession>A0A875RWU5</accession>
<organism evidence="1 2">
    <name type="scientific">Eeniella nana</name>
    <name type="common">Yeast</name>
    <name type="synonym">Brettanomyces nanus</name>
    <dbReference type="NCBI Taxonomy" id="13502"/>
    <lineage>
        <taxon>Eukaryota</taxon>
        <taxon>Fungi</taxon>
        <taxon>Dikarya</taxon>
        <taxon>Ascomycota</taxon>
        <taxon>Saccharomycotina</taxon>
        <taxon>Pichiomycetes</taxon>
        <taxon>Pichiales</taxon>
        <taxon>Pichiaceae</taxon>
        <taxon>Brettanomyces</taxon>
    </lineage>
</organism>
<dbReference type="GeneID" id="62194117"/>
<dbReference type="RefSeq" id="XP_038776971.1">
    <property type="nucleotide sequence ID" value="XM_038921043.1"/>
</dbReference>
<reference evidence="1" key="1">
    <citation type="submission" date="2020-10" db="EMBL/GenBank/DDBJ databases">
        <authorList>
            <person name="Roach M.J.R."/>
        </authorList>
    </citation>
    <scope>NUCLEOTIDE SEQUENCE</scope>
    <source>
        <strain evidence="1">CBS 1945</strain>
    </source>
</reference>
<evidence type="ECO:0000313" key="2">
    <source>
        <dbReference type="Proteomes" id="UP000662931"/>
    </source>
</evidence>
<sequence>MSNPDNFDIQLDQFLAQCNAESKNDFWAMDSKTNMDQSSEIDDIGLVETLMGIGSSVTITDELQNPGAFSFLDISNEPKTPEELQFSFSLPDNLYSLQPQTDDFTFNTVTNITALPSEADSETLDLLNWTLSSEALLNISAQTLSGQKTRKHVHIIPTSGKGFAAHAHVGVSRGKRIVQRNKVEIINHTSRRPDPLPEMNSFRFYNDYTLEDFMPSGIQPNGDYNYESTTFGNLTPYSARVYRYKKKGLQFEV</sequence>
<proteinExistence type="predicted"/>
<dbReference type="KEGG" id="bnn:FOA43_000716"/>